<dbReference type="STRING" id="448386.A0A2V3IWY3"/>
<evidence type="ECO:0000256" key="2">
    <source>
        <dbReference type="ARBA" id="ARBA00022630"/>
    </source>
</evidence>
<evidence type="ECO:0000256" key="8">
    <source>
        <dbReference type="ARBA" id="ARBA00038313"/>
    </source>
</evidence>
<comment type="cofactor">
    <cofactor evidence="1">
        <name>FMN</name>
        <dbReference type="ChEBI" id="CHEBI:58210"/>
    </cofactor>
</comment>
<evidence type="ECO:0000256" key="6">
    <source>
        <dbReference type="ARBA" id="ARBA00023002"/>
    </source>
</evidence>
<dbReference type="PROSITE" id="PS01136">
    <property type="entry name" value="UPF0034"/>
    <property type="match status" value="1"/>
</dbReference>
<comment type="catalytic activity">
    <reaction evidence="11">
        <text>5,6-dihydrouridine(16) in tRNA + NADP(+) = uridine(16) in tRNA + NADPH + H(+)</text>
        <dbReference type="Rhea" id="RHEA:53376"/>
        <dbReference type="Rhea" id="RHEA-COMP:13543"/>
        <dbReference type="Rhea" id="RHEA-COMP:13544"/>
        <dbReference type="ChEBI" id="CHEBI:15378"/>
        <dbReference type="ChEBI" id="CHEBI:57783"/>
        <dbReference type="ChEBI" id="CHEBI:58349"/>
        <dbReference type="ChEBI" id="CHEBI:65315"/>
        <dbReference type="ChEBI" id="CHEBI:74443"/>
        <dbReference type="EC" id="1.3.1.88"/>
    </reaction>
    <physiologicalReaction direction="right-to-left" evidence="11">
        <dbReference type="Rhea" id="RHEA:53378"/>
    </physiologicalReaction>
</comment>
<keyword evidence="4" id="KW-0819">tRNA processing</keyword>
<dbReference type="OrthoDB" id="272303at2759"/>
<comment type="catalytic activity">
    <reaction evidence="10">
        <text>5,6-dihydrouridine(17) in tRNA + NAD(+) = uridine(17) in tRNA + NADH + H(+)</text>
        <dbReference type="Rhea" id="RHEA:53372"/>
        <dbReference type="Rhea" id="RHEA-COMP:13541"/>
        <dbReference type="Rhea" id="RHEA-COMP:13542"/>
        <dbReference type="ChEBI" id="CHEBI:15378"/>
        <dbReference type="ChEBI" id="CHEBI:57540"/>
        <dbReference type="ChEBI" id="CHEBI:57945"/>
        <dbReference type="ChEBI" id="CHEBI:65315"/>
        <dbReference type="ChEBI" id="CHEBI:74443"/>
        <dbReference type="EC" id="1.3.1.88"/>
    </reaction>
    <physiologicalReaction direction="right-to-left" evidence="10">
        <dbReference type="Rhea" id="RHEA:53374"/>
    </physiologicalReaction>
</comment>
<evidence type="ECO:0000313" key="16">
    <source>
        <dbReference type="Proteomes" id="UP000247409"/>
    </source>
</evidence>
<dbReference type="Gene3D" id="3.20.20.70">
    <property type="entry name" value="Aldolase class I"/>
    <property type="match status" value="1"/>
</dbReference>
<keyword evidence="5" id="KW-0521">NADP</keyword>
<dbReference type="Proteomes" id="UP000247409">
    <property type="component" value="Unassembled WGS sequence"/>
</dbReference>
<comment type="caution">
    <text evidence="15">The sequence shown here is derived from an EMBL/GenBank/DDBJ whole genome shotgun (WGS) entry which is preliminary data.</text>
</comment>
<feature type="domain" description="DUS-like FMN-binding" evidence="14">
    <location>
        <begin position="1"/>
        <end position="237"/>
    </location>
</feature>
<evidence type="ECO:0000256" key="13">
    <source>
        <dbReference type="ARBA" id="ARBA00049467"/>
    </source>
</evidence>
<evidence type="ECO:0000313" key="15">
    <source>
        <dbReference type="EMBL" id="PXF46658.1"/>
    </source>
</evidence>
<accession>A0A2V3IWY3</accession>
<reference evidence="15 16" key="1">
    <citation type="journal article" date="2018" name="Mol. Biol. Evol.">
        <title>Analysis of the draft genome of the red seaweed Gracilariopsis chorda provides insights into genome size evolution in Rhodophyta.</title>
        <authorList>
            <person name="Lee J."/>
            <person name="Yang E.C."/>
            <person name="Graf L."/>
            <person name="Yang J.H."/>
            <person name="Qiu H."/>
            <person name="Zel Zion U."/>
            <person name="Chan C.X."/>
            <person name="Stephens T.G."/>
            <person name="Weber A.P.M."/>
            <person name="Boo G.H."/>
            <person name="Boo S.M."/>
            <person name="Kim K.M."/>
            <person name="Shin Y."/>
            <person name="Jung M."/>
            <person name="Lee S.J."/>
            <person name="Yim H.S."/>
            <person name="Lee J.H."/>
            <person name="Bhattacharya D."/>
            <person name="Yoon H.S."/>
        </authorList>
    </citation>
    <scope>NUCLEOTIDE SEQUENCE [LARGE SCALE GENOMIC DNA]</scope>
    <source>
        <strain evidence="15 16">SKKU-2015</strain>
        <tissue evidence="15">Whole body</tissue>
    </source>
</reference>
<dbReference type="InterPro" id="IPR018517">
    <property type="entry name" value="tRNA_hU_synthase_CS"/>
</dbReference>
<evidence type="ECO:0000256" key="5">
    <source>
        <dbReference type="ARBA" id="ARBA00022857"/>
    </source>
</evidence>
<comment type="similarity">
    <text evidence="8">Belongs to the Dus family. Dus1 subfamily.</text>
</comment>
<evidence type="ECO:0000256" key="4">
    <source>
        <dbReference type="ARBA" id="ARBA00022694"/>
    </source>
</evidence>
<evidence type="ECO:0000259" key="14">
    <source>
        <dbReference type="Pfam" id="PF01207"/>
    </source>
</evidence>
<keyword evidence="6" id="KW-0560">Oxidoreductase</keyword>
<dbReference type="Pfam" id="PF01207">
    <property type="entry name" value="Dus"/>
    <property type="match status" value="1"/>
</dbReference>
<keyword evidence="3" id="KW-0288">FMN</keyword>
<dbReference type="CDD" id="cd02801">
    <property type="entry name" value="DUS_like_FMN"/>
    <property type="match status" value="1"/>
</dbReference>
<evidence type="ECO:0000256" key="1">
    <source>
        <dbReference type="ARBA" id="ARBA00001917"/>
    </source>
</evidence>
<dbReference type="AlphaFoldDB" id="A0A2V3IWY3"/>
<evidence type="ECO:0000256" key="12">
    <source>
        <dbReference type="ARBA" id="ARBA00048934"/>
    </source>
</evidence>
<evidence type="ECO:0000256" key="9">
    <source>
        <dbReference type="ARBA" id="ARBA00038890"/>
    </source>
</evidence>
<comment type="catalytic activity">
    <reaction evidence="12">
        <text>5,6-dihydrouridine(16) in tRNA + NAD(+) = uridine(16) in tRNA + NADH + H(+)</text>
        <dbReference type="Rhea" id="RHEA:53380"/>
        <dbReference type="Rhea" id="RHEA-COMP:13543"/>
        <dbReference type="Rhea" id="RHEA-COMP:13544"/>
        <dbReference type="ChEBI" id="CHEBI:15378"/>
        <dbReference type="ChEBI" id="CHEBI:57540"/>
        <dbReference type="ChEBI" id="CHEBI:57945"/>
        <dbReference type="ChEBI" id="CHEBI:65315"/>
        <dbReference type="ChEBI" id="CHEBI:74443"/>
        <dbReference type="EC" id="1.3.1.88"/>
    </reaction>
    <physiologicalReaction direction="right-to-left" evidence="12">
        <dbReference type="Rhea" id="RHEA:53382"/>
    </physiologicalReaction>
</comment>
<dbReference type="EC" id="1.3.1.88" evidence="9"/>
<dbReference type="InterPro" id="IPR035587">
    <property type="entry name" value="DUS-like_FMN-bd"/>
</dbReference>
<evidence type="ECO:0000256" key="7">
    <source>
        <dbReference type="ARBA" id="ARBA00023027"/>
    </source>
</evidence>
<keyword evidence="16" id="KW-1185">Reference proteome</keyword>
<sequence length="345" mass="38439">MVDASELAFRDLCRKYGAQLAYTPMLHSASFVRDAKYRAEHFTTHALDRPLVAQFCANEPATFVNAAKLVQNRVDAVDLNLGCPQGIARRGCYGAFLMDHLQLVRALVSAAAAELAVPVWVKIRVFDDVKATVEYARMLEEAGASLIAVHGRTREQKGRQCPPADWDKIRAVVKAVNVPVIANGNVRTKADANRAMQYTGAEGVMSAYALLDYPAVFGGVKLSRMQLAYEYINLAERRNTPLRMVRLHLFKLFRSRLDANMDLNEAVAKCRCFEDFRQVADTLSKRCDFEGVSFEQRIERGEKLDNVVSAKRIERLKRKQLLESNQAVDAQSGPLGTSVAVNTPT</sequence>
<name>A0A2V3IWY3_9FLOR</name>
<evidence type="ECO:0000256" key="3">
    <source>
        <dbReference type="ARBA" id="ARBA00022643"/>
    </source>
</evidence>
<evidence type="ECO:0000256" key="10">
    <source>
        <dbReference type="ARBA" id="ARBA00047287"/>
    </source>
</evidence>
<dbReference type="SUPFAM" id="SSF51395">
    <property type="entry name" value="FMN-linked oxidoreductases"/>
    <property type="match status" value="1"/>
</dbReference>
<dbReference type="EMBL" id="NBIV01000035">
    <property type="protein sequence ID" value="PXF46658.1"/>
    <property type="molecule type" value="Genomic_DNA"/>
</dbReference>
<dbReference type="InterPro" id="IPR013785">
    <property type="entry name" value="Aldolase_TIM"/>
</dbReference>
<organism evidence="15 16">
    <name type="scientific">Gracilariopsis chorda</name>
    <dbReference type="NCBI Taxonomy" id="448386"/>
    <lineage>
        <taxon>Eukaryota</taxon>
        <taxon>Rhodophyta</taxon>
        <taxon>Florideophyceae</taxon>
        <taxon>Rhodymeniophycidae</taxon>
        <taxon>Gracilariales</taxon>
        <taxon>Gracilariaceae</taxon>
        <taxon>Gracilariopsis</taxon>
    </lineage>
</organism>
<keyword evidence="7" id="KW-0520">NAD</keyword>
<dbReference type="GO" id="GO:0050660">
    <property type="term" value="F:flavin adenine dinucleotide binding"/>
    <property type="evidence" value="ECO:0007669"/>
    <property type="project" value="InterPro"/>
</dbReference>
<dbReference type="PANTHER" id="PTHR11082:SF5">
    <property type="entry name" value="TRNA-DIHYDROURIDINE(16_17) SYNTHASE [NAD(P)(+)]-LIKE"/>
    <property type="match status" value="1"/>
</dbReference>
<dbReference type="GO" id="GO:0017150">
    <property type="term" value="F:tRNA dihydrouridine synthase activity"/>
    <property type="evidence" value="ECO:0007669"/>
    <property type="project" value="InterPro"/>
</dbReference>
<dbReference type="PANTHER" id="PTHR11082">
    <property type="entry name" value="TRNA-DIHYDROURIDINE SYNTHASE"/>
    <property type="match status" value="1"/>
</dbReference>
<evidence type="ECO:0000256" key="11">
    <source>
        <dbReference type="ARBA" id="ARBA00047652"/>
    </source>
</evidence>
<proteinExistence type="inferred from homology"/>
<protein>
    <recommendedName>
        <fullName evidence="9">tRNA-dihydrouridine(16/17) synthase [NAD(P)(+)]</fullName>
        <ecNumber evidence="9">1.3.1.88</ecNumber>
    </recommendedName>
</protein>
<comment type="catalytic activity">
    <reaction evidence="13">
        <text>5,6-dihydrouridine(17) in tRNA + NADP(+) = uridine(17) in tRNA + NADPH + H(+)</text>
        <dbReference type="Rhea" id="RHEA:53368"/>
        <dbReference type="Rhea" id="RHEA-COMP:13541"/>
        <dbReference type="Rhea" id="RHEA-COMP:13542"/>
        <dbReference type="ChEBI" id="CHEBI:15378"/>
        <dbReference type="ChEBI" id="CHEBI:57783"/>
        <dbReference type="ChEBI" id="CHEBI:58349"/>
        <dbReference type="ChEBI" id="CHEBI:65315"/>
        <dbReference type="ChEBI" id="CHEBI:74443"/>
        <dbReference type="EC" id="1.3.1.88"/>
    </reaction>
    <physiologicalReaction direction="right-to-left" evidence="13">
        <dbReference type="Rhea" id="RHEA:53370"/>
    </physiologicalReaction>
</comment>
<keyword evidence="2" id="KW-0285">Flavoprotein</keyword>
<gene>
    <name evidence="15" type="ORF">BWQ96_03647</name>
</gene>